<accession>A0A7S4C166</accession>
<feature type="signal peptide" evidence="1">
    <location>
        <begin position="1"/>
        <end position="19"/>
    </location>
</feature>
<sequence>MSRLMRSAMLLLLADAALGLSTAAGHSSTAPSMIGMRKKACILRQRSSVPKALYEEDPWLQGPERGPFSSPSIEALFRYGPIVWGQRCFNAGEYNASVRKLQDRWGISRQLAEQEINTLLADQNAYLANEKRVTTKPKESDLLPPVALTDKLLVLAWVAVLIPSINYLISVWP</sequence>
<organism evidence="2">
    <name type="scientific">Chrysotila carterae</name>
    <name type="common">Marine alga</name>
    <name type="synonym">Syracosphaera carterae</name>
    <dbReference type="NCBI Taxonomy" id="13221"/>
    <lineage>
        <taxon>Eukaryota</taxon>
        <taxon>Haptista</taxon>
        <taxon>Haptophyta</taxon>
        <taxon>Prymnesiophyceae</taxon>
        <taxon>Isochrysidales</taxon>
        <taxon>Isochrysidaceae</taxon>
        <taxon>Chrysotila</taxon>
    </lineage>
</organism>
<evidence type="ECO:0000313" key="2">
    <source>
        <dbReference type="EMBL" id="CAE0783205.1"/>
    </source>
</evidence>
<dbReference type="EMBL" id="HBIZ01056570">
    <property type="protein sequence ID" value="CAE0783205.1"/>
    <property type="molecule type" value="Transcribed_RNA"/>
</dbReference>
<keyword evidence="1" id="KW-0732">Signal</keyword>
<reference evidence="2" key="1">
    <citation type="submission" date="2021-01" db="EMBL/GenBank/DDBJ databases">
        <authorList>
            <person name="Corre E."/>
            <person name="Pelletier E."/>
            <person name="Niang G."/>
            <person name="Scheremetjew M."/>
            <person name="Finn R."/>
            <person name="Kale V."/>
            <person name="Holt S."/>
            <person name="Cochrane G."/>
            <person name="Meng A."/>
            <person name="Brown T."/>
            <person name="Cohen L."/>
        </authorList>
    </citation>
    <scope>NUCLEOTIDE SEQUENCE</scope>
    <source>
        <strain evidence="2">CCMP645</strain>
    </source>
</reference>
<dbReference type="AlphaFoldDB" id="A0A7S4C166"/>
<feature type="chain" id="PRO_5030772767" evidence="1">
    <location>
        <begin position="20"/>
        <end position="173"/>
    </location>
</feature>
<evidence type="ECO:0000256" key="1">
    <source>
        <dbReference type="SAM" id="SignalP"/>
    </source>
</evidence>
<gene>
    <name evidence="2" type="ORF">PCAR00345_LOCUS35908</name>
</gene>
<protein>
    <submittedName>
        <fullName evidence="2">Uncharacterized protein</fullName>
    </submittedName>
</protein>
<name>A0A7S4C166_CHRCT</name>
<proteinExistence type="predicted"/>